<reference evidence="3 4" key="1">
    <citation type="submission" date="2017-09" db="EMBL/GenBank/DDBJ databases">
        <title>Depth-based differentiation of microbial function through sediment-hosted aquifers and enrichment of novel symbionts in the deep terrestrial subsurface.</title>
        <authorList>
            <person name="Probst A.J."/>
            <person name="Ladd B."/>
            <person name="Jarett J.K."/>
            <person name="Geller-Mcgrath D.E."/>
            <person name="Sieber C.M."/>
            <person name="Emerson J.B."/>
            <person name="Anantharaman K."/>
            <person name="Thomas B.C."/>
            <person name="Malmstrom R."/>
            <person name="Stieglmeier M."/>
            <person name="Klingl A."/>
            <person name="Woyke T."/>
            <person name="Ryan C.M."/>
            <person name="Banfield J.F."/>
        </authorList>
    </citation>
    <scope>NUCLEOTIDE SEQUENCE [LARGE SCALE GENOMIC DNA]</scope>
    <source>
        <strain evidence="3">CG22_combo_CG10-13_8_21_14_all_47_15</strain>
    </source>
</reference>
<organism evidence="3 4">
    <name type="scientific">Candidatus Lloydbacteria bacterium CG22_combo_CG10-13_8_21_14_all_47_15</name>
    <dbReference type="NCBI Taxonomy" id="1974635"/>
    <lineage>
        <taxon>Bacteria</taxon>
        <taxon>Candidatus Lloydiibacteriota</taxon>
    </lineage>
</organism>
<sequence>MRVDIVIEGKGGQGVQTLGRIVRQAVVNANSLLYVAVAPEYDTVVRGGVSNCHILIAGEEMNPVLEQPDFRLRLCDNTIVLKTGGVLGMSSRVYSGMKERQVGFALVGLLAARGGLLAGQDAFEKAIGSAFANPQLAHVSIQAFQAGFFFES</sequence>
<name>A0A2H0CVS6_9BACT</name>
<dbReference type="Proteomes" id="UP000230638">
    <property type="component" value="Unassembled WGS sequence"/>
</dbReference>
<keyword evidence="1" id="KW-0560">Oxidoreductase</keyword>
<dbReference type="EMBL" id="PCTL01000001">
    <property type="protein sequence ID" value="PIP73966.1"/>
    <property type="molecule type" value="Genomic_DNA"/>
</dbReference>
<dbReference type="AlphaFoldDB" id="A0A2H0CVS6"/>
<protein>
    <recommendedName>
        <fullName evidence="2">Pyruvate/ketoisovalerate oxidoreductase catalytic domain-containing protein</fullName>
    </recommendedName>
</protein>
<evidence type="ECO:0000313" key="3">
    <source>
        <dbReference type="EMBL" id="PIP73966.1"/>
    </source>
</evidence>
<dbReference type="Gene3D" id="3.40.920.10">
    <property type="entry name" value="Pyruvate-ferredoxin oxidoreductase, PFOR, domain III"/>
    <property type="match status" value="1"/>
</dbReference>
<evidence type="ECO:0000313" key="4">
    <source>
        <dbReference type="Proteomes" id="UP000230638"/>
    </source>
</evidence>
<dbReference type="InterPro" id="IPR002869">
    <property type="entry name" value="Pyrv_flavodox_OxRed_cen"/>
</dbReference>
<feature type="domain" description="Pyruvate/ketoisovalerate oxidoreductase catalytic" evidence="2">
    <location>
        <begin position="11"/>
        <end position="70"/>
    </location>
</feature>
<accession>A0A2H0CVS6</accession>
<proteinExistence type="predicted"/>
<evidence type="ECO:0000256" key="1">
    <source>
        <dbReference type="ARBA" id="ARBA00023002"/>
    </source>
</evidence>
<dbReference type="Pfam" id="PF01558">
    <property type="entry name" value="POR"/>
    <property type="match status" value="1"/>
</dbReference>
<dbReference type="InterPro" id="IPR019752">
    <property type="entry name" value="Pyrv/ketoisovalerate_OxRed_cat"/>
</dbReference>
<comment type="caution">
    <text evidence="3">The sequence shown here is derived from an EMBL/GenBank/DDBJ whole genome shotgun (WGS) entry which is preliminary data.</text>
</comment>
<evidence type="ECO:0000259" key="2">
    <source>
        <dbReference type="Pfam" id="PF01558"/>
    </source>
</evidence>
<dbReference type="SUPFAM" id="SSF53323">
    <property type="entry name" value="Pyruvate-ferredoxin oxidoreductase, PFOR, domain III"/>
    <property type="match status" value="1"/>
</dbReference>
<dbReference type="GO" id="GO:0016903">
    <property type="term" value="F:oxidoreductase activity, acting on the aldehyde or oxo group of donors"/>
    <property type="evidence" value="ECO:0007669"/>
    <property type="project" value="InterPro"/>
</dbReference>
<gene>
    <name evidence="3" type="ORF">COW88_00110</name>
</gene>